<accession>A0A1J1DZW4</accession>
<reference evidence="2 3" key="1">
    <citation type="submission" date="2014-03" db="EMBL/GenBank/DDBJ databases">
        <title>complete genome sequence of Flavobacteriaceae bacterium JBKA-6.</title>
        <authorList>
            <person name="Takano T."/>
            <person name="Nakamura Y."/>
            <person name="Takuma S."/>
            <person name="Yasuike M."/>
            <person name="Matsuyama T."/>
            <person name="Sakai T."/>
            <person name="Fujiwara A."/>
            <person name="Kimoto K."/>
            <person name="Fukuda Y."/>
            <person name="Kondo H."/>
            <person name="Hirono I."/>
            <person name="Nakayasu C."/>
        </authorList>
    </citation>
    <scope>NUCLEOTIDE SEQUENCE [LARGE SCALE GENOMIC DNA]</scope>
    <source>
        <strain evidence="2 3">JBKA-6</strain>
    </source>
</reference>
<sequence length="64" mass="7448">MGFEKIADYNVIGSLDFLLKRIGLQEHYLSMVKGVLDIQSLIYFFSITSLFILLTEFKLKATKW</sequence>
<evidence type="ECO:0000313" key="2">
    <source>
        <dbReference type="EMBL" id="BAV95449.1"/>
    </source>
</evidence>
<keyword evidence="1" id="KW-1133">Transmembrane helix</keyword>
<dbReference type="AlphaFoldDB" id="A0A1J1DZW4"/>
<evidence type="ECO:0000313" key="3">
    <source>
        <dbReference type="Proteomes" id="UP000243197"/>
    </source>
</evidence>
<feature type="transmembrane region" description="Helical" evidence="1">
    <location>
        <begin position="41"/>
        <end position="59"/>
    </location>
</feature>
<gene>
    <name evidence="2" type="ORF">JBKA6_1436</name>
</gene>
<name>A0A1J1DZW4_9FLAO</name>
<keyword evidence="1" id="KW-0472">Membrane</keyword>
<evidence type="ECO:0000256" key="1">
    <source>
        <dbReference type="SAM" id="Phobius"/>
    </source>
</evidence>
<dbReference type="KEGG" id="ise:JBKA6_1436"/>
<keyword evidence="1" id="KW-0812">Transmembrane</keyword>
<keyword evidence="3" id="KW-1185">Reference proteome</keyword>
<organism evidence="2 3">
    <name type="scientific">Ichthyobacterium seriolicida</name>
    <dbReference type="NCBI Taxonomy" id="242600"/>
    <lineage>
        <taxon>Bacteria</taxon>
        <taxon>Pseudomonadati</taxon>
        <taxon>Bacteroidota</taxon>
        <taxon>Flavobacteriia</taxon>
        <taxon>Flavobacteriales</taxon>
        <taxon>Ichthyobacteriaceae</taxon>
        <taxon>Ichthyobacterium</taxon>
    </lineage>
</organism>
<dbReference type="EMBL" id="AP014564">
    <property type="protein sequence ID" value="BAV95449.1"/>
    <property type="molecule type" value="Genomic_DNA"/>
</dbReference>
<proteinExistence type="predicted"/>
<protein>
    <submittedName>
        <fullName evidence="2">Gliding motility protein GldF</fullName>
    </submittedName>
</protein>
<dbReference type="Proteomes" id="UP000243197">
    <property type="component" value="Chromosome"/>
</dbReference>